<evidence type="ECO:0000313" key="15">
    <source>
        <dbReference type="EMBL" id="KAF3422324.1"/>
    </source>
</evidence>
<evidence type="ECO:0000256" key="9">
    <source>
        <dbReference type="ARBA" id="ARBA00022798"/>
    </source>
</evidence>
<evidence type="ECO:0000256" key="13">
    <source>
        <dbReference type="ARBA" id="ARBA00023136"/>
    </source>
</evidence>
<comment type="similarity">
    <text evidence="4">Belongs to the diacylglycerol acyltransferase family.</text>
</comment>
<dbReference type="Proteomes" id="UP000655588">
    <property type="component" value="Unassembled WGS sequence"/>
</dbReference>
<organism evidence="15 16">
    <name type="scientific">Frieseomelitta varia</name>
    <dbReference type="NCBI Taxonomy" id="561572"/>
    <lineage>
        <taxon>Eukaryota</taxon>
        <taxon>Metazoa</taxon>
        <taxon>Ecdysozoa</taxon>
        <taxon>Arthropoda</taxon>
        <taxon>Hexapoda</taxon>
        <taxon>Insecta</taxon>
        <taxon>Pterygota</taxon>
        <taxon>Neoptera</taxon>
        <taxon>Endopterygota</taxon>
        <taxon>Hymenoptera</taxon>
        <taxon>Apocrita</taxon>
        <taxon>Aculeata</taxon>
        <taxon>Apoidea</taxon>
        <taxon>Anthophila</taxon>
        <taxon>Apidae</taxon>
        <taxon>Frieseomelitta</taxon>
    </lineage>
</organism>
<reference evidence="15" key="1">
    <citation type="submission" date="2019-11" db="EMBL/GenBank/DDBJ databases">
        <title>The nuclear and mitochondrial genomes of Frieseomelitta varia - a highly eusocial stingless bee (Meliponini) with a permanently sterile worker caste.</title>
        <authorList>
            <person name="Freitas F.C.P."/>
            <person name="Lourenco A.P."/>
            <person name="Nunes F.M.F."/>
            <person name="Paschoal A.R."/>
            <person name="Abreu F.C.P."/>
            <person name="Barbin F.O."/>
            <person name="Bataglia L."/>
            <person name="Cardoso-Junior C.A.M."/>
            <person name="Cervoni M.S."/>
            <person name="Silva S.R."/>
            <person name="Dalarmi F."/>
            <person name="Del Lama M.A."/>
            <person name="Depintor T.S."/>
            <person name="Ferreira K.M."/>
            <person name="Goria P.S."/>
            <person name="Jaskot M.C."/>
            <person name="Lago D.C."/>
            <person name="Luna-Lucena D."/>
            <person name="Moda L.M."/>
            <person name="Nascimento L."/>
            <person name="Pedrino M."/>
            <person name="Rabico F.O."/>
            <person name="Sanches F.C."/>
            <person name="Santos D.E."/>
            <person name="Santos C.G."/>
            <person name="Vieira J."/>
            <person name="Lopes T.F."/>
            <person name="Barchuk A.R."/>
            <person name="Hartfelder K."/>
            <person name="Simoes Z.L.P."/>
            <person name="Bitondi M.M.G."/>
            <person name="Pinheiro D.G."/>
        </authorList>
    </citation>
    <scope>NUCLEOTIDE SEQUENCE</scope>
    <source>
        <strain evidence="15">USP_RPSP 00005682</strain>
        <tissue evidence="15">Whole individual</tissue>
    </source>
</reference>
<evidence type="ECO:0000256" key="5">
    <source>
        <dbReference type="ARBA" id="ARBA00013244"/>
    </source>
</evidence>
<dbReference type="Pfam" id="PF03982">
    <property type="entry name" value="DAGAT"/>
    <property type="match status" value="1"/>
</dbReference>
<evidence type="ECO:0000256" key="8">
    <source>
        <dbReference type="ARBA" id="ARBA00022692"/>
    </source>
</evidence>
<evidence type="ECO:0000256" key="2">
    <source>
        <dbReference type="ARBA" id="ARBA00004771"/>
    </source>
</evidence>
<name>A0A833VVY0_9HYME</name>
<keyword evidence="13" id="KW-0472">Membrane</keyword>
<protein>
    <recommendedName>
        <fullName evidence="5">diacylglycerol O-acyltransferase</fullName>
        <ecNumber evidence="5">2.3.1.20</ecNumber>
    </recommendedName>
</protein>
<gene>
    <name evidence="15" type="ORF">E2986_12255</name>
</gene>
<comment type="caution">
    <text evidence="15">The sequence shown here is derived from an EMBL/GenBank/DDBJ whole genome shotgun (WGS) entry which is preliminary data.</text>
</comment>
<dbReference type="EMBL" id="WNWW01000734">
    <property type="protein sequence ID" value="KAF3422324.1"/>
    <property type="molecule type" value="Genomic_DNA"/>
</dbReference>
<keyword evidence="12" id="KW-0443">Lipid metabolism</keyword>
<evidence type="ECO:0000256" key="10">
    <source>
        <dbReference type="ARBA" id="ARBA00022824"/>
    </source>
</evidence>
<dbReference type="EC" id="2.3.1.20" evidence="5"/>
<comment type="pathway">
    <text evidence="3">Lipid metabolism.</text>
</comment>
<dbReference type="PANTHER" id="PTHR12317">
    <property type="entry name" value="DIACYLGLYCEROL O-ACYLTRANSFERASE"/>
    <property type="match status" value="1"/>
</dbReference>
<keyword evidence="10" id="KW-0256">Endoplasmic reticulum</keyword>
<evidence type="ECO:0000313" key="16">
    <source>
        <dbReference type="Proteomes" id="UP000655588"/>
    </source>
</evidence>
<dbReference type="AlphaFoldDB" id="A0A833VVY0"/>
<evidence type="ECO:0000256" key="7">
    <source>
        <dbReference type="ARBA" id="ARBA00022679"/>
    </source>
</evidence>
<accession>A0A833VVY0</accession>
<evidence type="ECO:0000256" key="11">
    <source>
        <dbReference type="ARBA" id="ARBA00022989"/>
    </source>
</evidence>
<keyword evidence="7" id="KW-0808">Transferase</keyword>
<evidence type="ECO:0000256" key="12">
    <source>
        <dbReference type="ARBA" id="ARBA00023098"/>
    </source>
</evidence>
<evidence type="ECO:0000256" key="4">
    <source>
        <dbReference type="ARBA" id="ARBA00005420"/>
    </source>
</evidence>
<keyword evidence="9" id="KW-0319">Glycerol metabolism</keyword>
<keyword evidence="16" id="KW-1185">Reference proteome</keyword>
<dbReference type="GO" id="GO:0004144">
    <property type="term" value="F:diacylglycerol O-acyltransferase activity"/>
    <property type="evidence" value="ECO:0007669"/>
    <property type="project" value="UniProtKB-EC"/>
</dbReference>
<proteinExistence type="inferred from homology"/>
<dbReference type="GO" id="GO:0019432">
    <property type="term" value="P:triglyceride biosynthetic process"/>
    <property type="evidence" value="ECO:0007669"/>
    <property type="project" value="TreeGrafter"/>
</dbReference>
<dbReference type="GO" id="GO:0006071">
    <property type="term" value="P:glycerol metabolic process"/>
    <property type="evidence" value="ECO:0007669"/>
    <property type="project" value="UniProtKB-KW"/>
</dbReference>
<dbReference type="PANTHER" id="PTHR12317:SF0">
    <property type="entry name" value="ACYLTRANSFERASE"/>
    <property type="match status" value="1"/>
</dbReference>
<evidence type="ECO:0000256" key="1">
    <source>
        <dbReference type="ARBA" id="ARBA00004477"/>
    </source>
</evidence>
<dbReference type="InterPro" id="IPR007130">
    <property type="entry name" value="DAGAT"/>
</dbReference>
<comment type="pathway">
    <text evidence="2">Glycerolipid metabolism; triacylglycerol biosynthesis.</text>
</comment>
<evidence type="ECO:0000256" key="6">
    <source>
        <dbReference type="ARBA" id="ARBA00022516"/>
    </source>
</evidence>
<evidence type="ECO:0000256" key="14">
    <source>
        <dbReference type="ARBA" id="ARBA00023315"/>
    </source>
</evidence>
<keyword evidence="14" id="KW-0012">Acyltransferase</keyword>
<keyword evidence="11" id="KW-1133">Transmembrane helix</keyword>
<sequence>MNPPVNFYLNFHVHRAQFKQWFKTCAVHRYFCNYFPIKLVKTTDLDPNKLYLLCNFPHGILCAGVCTAFGTDTAGYSELFPNIESRIVILDQHFKTPLFRDYCRITLSNSDRNY</sequence>
<comment type="subcellular location">
    <subcellularLocation>
        <location evidence="1">Endoplasmic reticulum membrane</location>
        <topology evidence="1">Multi-pass membrane protein</topology>
    </subcellularLocation>
</comment>
<keyword evidence="8" id="KW-0812">Transmembrane</keyword>
<dbReference type="GO" id="GO:0005789">
    <property type="term" value="C:endoplasmic reticulum membrane"/>
    <property type="evidence" value="ECO:0007669"/>
    <property type="project" value="UniProtKB-SubCell"/>
</dbReference>
<keyword evidence="6" id="KW-0444">Lipid biosynthesis</keyword>
<evidence type="ECO:0000256" key="3">
    <source>
        <dbReference type="ARBA" id="ARBA00005189"/>
    </source>
</evidence>